<dbReference type="EMBL" id="FQVE01000005">
    <property type="protein sequence ID" value="SHG35128.1"/>
    <property type="molecule type" value="Genomic_DNA"/>
</dbReference>
<evidence type="ECO:0000313" key="1">
    <source>
        <dbReference type="EMBL" id="SHG35128.1"/>
    </source>
</evidence>
<gene>
    <name evidence="1" type="ORF">SAMN02787073_4073</name>
</gene>
<evidence type="ECO:0000313" key="2">
    <source>
        <dbReference type="Proteomes" id="UP000184108"/>
    </source>
</evidence>
<dbReference type="Pfam" id="PF13644">
    <property type="entry name" value="DKNYY"/>
    <property type="match status" value="1"/>
</dbReference>
<accession>A0A1M5J3D5</accession>
<dbReference type="Proteomes" id="UP000184108">
    <property type="component" value="Unassembled WGS sequence"/>
</dbReference>
<organism evidence="1 2">
    <name type="scientific">Chryseobacterium vrystaatense</name>
    <dbReference type="NCBI Taxonomy" id="307480"/>
    <lineage>
        <taxon>Bacteria</taxon>
        <taxon>Pseudomonadati</taxon>
        <taxon>Bacteroidota</taxon>
        <taxon>Flavobacteriia</taxon>
        <taxon>Flavobacteriales</taxon>
        <taxon>Weeksellaceae</taxon>
        <taxon>Chryseobacterium group</taxon>
        <taxon>Chryseobacterium</taxon>
    </lineage>
</organism>
<proteinExistence type="predicted"/>
<name>A0A1M5J3D5_9FLAO</name>
<sequence length="563" mass="64499">MNTLKKQIFIAVLAFGTFCFGQDGQNPSELTIIDPEVSNDLKVPTSRCKYTDQAGYYLNENSVIYEDCNTRKYIPVKGAGLNHPKYSNMDGFFMLDKNGVYYKGDYVKIDTTGFKIIGPVGDPHNREIVWKVKSKAYRNLKPMSVSDPDSFRLIYCNDGVYYKDKNAVSFKGKAVKDADPATISELCQGFLYDKKYVYLNGQKAKINNEFLLPVNDVFVKTKTKVYTFDLKEQPGIDAKTIKPLSKGYSVDANHVYFYGEKTPVEKDDFKNVKVWQQVNSTYVSDGKSVWSGANILQADLDGATFGMIPHSDFFYDKNGFYKTKYVEKLRKSVNEKFRFNYTDEVTDHNFFITDDSRYIIYNNQAFDPWENLLFENITDDQIMLAKENKLRLSEAIKNVKIDHMFDFPLYLANGKISFDGKETQADAATFKKVGLYWNYYKDATNVYSYNSYAKENPLTKIKGMDPETISVFGPFLKDKNYIYSGYYKLIGSKEAELLGVFTGSRPGCSLDTAPSSDYYLFKNAEGFWLIMLSNKIVVRNLGMSLSEGWHENKEFELNAVAFK</sequence>
<dbReference type="AlphaFoldDB" id="A0A1M5J3D5"/>
<dbReference type="InterPro" id="IPR027375">
    <property type="entry name" value="DKNYY"/>
</dbReference>
<protein>
    <submittedName>
        <fullName evidence="1">DKNYY family protein</fullName>
    </submittedName>
</protein>
<reference evidence="2" key="1">
    <citation type="submission" date="2016-11" db="EMBL/GenBank/DDBJ databases">
        <authorList>
            <person name="Varghese N."/>
            <person name="Submissions S."/>
        </authorList>
    </citation>
    <scope>NUCLEOTIDE SEQUENCE [LARGE SCALE GENOMIC DNA]</scope>
    <source>
        <strain evidence="2">YR203</strain>
    </source>
</reference>